<dbReference type="AlphaFoldDB" id="A0A0D2LL19"/>
<organism evidence="1 2">
    <name type="scientific">Monoraphidium neglectum</name>
    <dbReference type="NCBI Taxonomy" id="145388"/>
    <lineage>
        <taxon>Eukaryota</taxon>
        <taxon>Viridiplantae</taxon>
        <taxon>Chlorophyta</taxon>
        <taxon>core chlorophytes</taxon>
        <taxon>Chlorophyceae</taxon>
        <taxon>CS clade</taxon>
        <taxon>Sphaeropleales</taxon>
        <taxon>Selenastraceae</taxon>
        <taxon>Monoraphidium</taxon>
    </lineage>
</organism>
<dbReference type="RefSeq" id="XP_013891584.1">
    <property type="nucleotide sequence ID" value="XM_014036130.1"/>
</dbReference>
<name>A0A0D2LL19_9CHLO</name>
<dbReference type="GeneID" id="25733058"/>
<dbReference type="KEGG" id="mng:MNEG_15400"/>
<feature type="non-terminal residue" evidence="1">
    <location>
        <position position="1"/>
    </location>
</feature>
<evidence type="ECO:0000313" key="1">
    <source>
        <dbReference type="EMBL" id="KIY92564.1"/>
    </source>
</evidence>
<sequence>EDASAGIALACGSGQHLRGAPEAGPFPGGCSAGCAGARAGAGSGNTCADGYCSCGAKADVDMSDAQGDAGGCGDASSGGSPLSQGELELLSMLLLDGAGSTSAGRAGVTAAAAAAGAGGCGRVRLHAKRRTQTVCRGRAGGC</sequence>
<proteinExistence type="predicted"/>
<dbReference type="Proteomes" id="UP000054498">
    <property type="component" value="Unassembled WGS sequence"/>
</dbReference>
<keyword evidence="2" id="KW-1185">Reference proteome</keyword>
<gene>
    <name evidence="1" type="ORF">MNEG_15400</name>
</gene>
<protein>
    <submittedName>
        <fullName evidence="1">Uncharacterized protein</fullName>
    </submittedName>
</protein>
<dbReference type="EMBL" id="KK105508">
    <property type="protein sequence ID" value="KIY92564.1"/>
    <property type="molecule type" value="Genomic_DNA"/>
</dbReference>
<accession>A0A0D2LL19</accession>
<evidence type="ECO:0000313" key="2">
    <source>
        <dbReference type="Proteomes" id="UP000054498"/>
    </source>
</evidence>
<reference evidence="1 2" key="1">
    <citation type="journal article" date="2013" name="BMC Genomics">
        <title>Reconstruction of the lipid metabolism for the microalga Monoraphidium neglectum from its genome sequence reveals characteristics suitable for biofuel production.</title>
        <authorList>
            <person name="Bogen C."/>
            <person name="Al-Dilaimi A."/>
            <person name="Albersmeier A."/>
            <person name="Wichmann J."/>
            <person name="Grundmann M."/>
            <person name="Rupp O."/>
            <person name="Lauersen K.J."/>
            <person name="Blifernez-Klassen O."/>
            <person name="Kalinowski J."/>
            <person name="Goesmann A."/>
            <person name="Mussgnug J.H."/>
            <person name="Kruse O."/>
        </authorList>
    </citation>
    <scope>NUCLEOTIDE SEQUENCE [LARGE SCALE GENOMIC DNA]</scope>
    <source>
        <strain evidence="1 2">SAG 48.87</strain>
    </source>
</reference>